<accession>A0A8C6GIH9</accession>
<dbReference type="Proteomes" id="UP000694415">
    <property type="component" value="Unplaced"/>
</dbReference>
<dbReference type="AlphaFoldDB" id="A0A8C6GIH9"/>
<evidence type="ECO:0000313" key="1">
    <source>
        <dbReference type="Ensembl" id="ENSMSIP00000006568.1"/>
    </source>
</evidence>
<organism evidence="1 2">
    <name type="scientific">Mus spicilegus</name>
    <name type="common">Mound-building mouse</name>
    <dbReference type="NCBI Taxonomy" id="10103"/>
    <lineage>
        <taxon>Eukaryota</taxon>
        <taxon>Metazoa</taxon>
        <taxon>Chordata</taxon>
        <taxon>Craniata</taxon>
        <taxon>Vertebrata</taxon>
        <taxon>Euteleostomi</taxon>
        <taxon>Mammalia</taxon>
        <taxon>Eutheria</taxon>
        <taxon>Euarchontoglires</taxon>
        <taxon>Glires</taxon>
        <taxon>Rodentia</taxon>
        <taxon>Myomorpha</taxon>
        <taxon>Muroidea</taxon>
        <taxon>Muridae</taxon>
        <taxon>Murinae</taxon>
        <taxon>Mus</taxon>
        <taxon>Mus</taxon>
    </lineage>
</organism>
<reference evidence="1" key="2">
    <citation type="submission" date="2025-09" db="UniProtKB">
        <authorList>
            <consortium name="Ensembl"/>
        </authorList>
    </citation>
    <scope>IDENTIFICATION</scope>
</reference>
<evidence type="ECO:0000313" key="2">
    <source>
        <dbReference type="Proteomes" id="UP000694415"/>
    </source>
</evidence>
<sequence length="31" mass="3776">SFTVRDARRQRLLGEVSEQGERQNQKVRVFW</sequence>
<keyword evidence="2" id="KW-1185">Reference proteome</keyword>
<reference evidence="1" key="1">
    <citation type="submission" date="2025-08" db="UniProtKB">
        <authorList>
            <consortium name="Ensembl"/>
        </authorList>
    </citation>
    <scope>IDENTIFICATION</scope>
</reference>
<protein>
    <submittedName>
        <fullName evidence="1">Predicted gene, 26897</fullName>
    </submittedName>
</protein>
<dbReference type="GeneTree" id="ENSGT00950000183575"/>
<dbReference type="Ensembl" id="ENSMSIT00000008316.1">
    <property type="protein sequence ID" value="ENSMSIP00000006568.1"/>
    <property type="gene ID" value="ENSMSIG00000005869.1"/>
</dbReference>
<proteinExistence type="predicted"/>
<name>A0A8C6GIH9_MUSSI</name>